<accession>A0A2J6QVT8</accession>
<keyword evidence="1" id="KW-1133">Transmembrane helix</keyword>
<dbReference type="EMBL" id="KZ613967">
    <property type="protein sequence ID" value="PMD30397.1"/>
    <property type="molecule type" value="Genomic_DNA"/>
</dbReference>
<dbReference type="AlphaFoldDB" id="A0A2J6QVT8"/>
<dbReference type="Proteomes" id="UP000235786">
    <property type="component" value="Unassembled WGS sequence"/>
</dbReference>
<organism evidence="2 3">
    <name type="scientific">Hyaloscypha variabilis (strain UAMH 11265 / GT02V1 / F)</name>
    <name type="common">Meliniomyces variabilis</name>
    <dbReference type="NCBI Taxonomy" id="1149755"/>
    <lineage>
        <taxon>Eukaryota</taxon>
        <taxon>Fungi</taxon>
        <taxon>Dikarya</taxon>
        <taxon>Ascomycota</taxon>
        <taxon>Pezizomycotina</taxon>
        <taxon>Leotiomycetes</taxon>
        <taxon>Helotiales</taxon>
        <taxon>Hyaloscyphaceae</taxon>
        <taxon>Hyaloscypha</taxon>
        <taxon>Hyaloscypha variabilis</taxon>
    </lineage>
</organism>
<keyword evidence="1" id="KW-0812">Transmembrane</keyword>
<evidence type="ECO:0000313" key="2">
    <source>
        <dbReference type="EMBL" id="PMD30397.1"/>
    </source>
</evidence>
<proteinExistence type="predicted"/>
<sequence length="72" mass="8016">MASHVSLPDHYATLHLPRSPFTPETLFLAFQCERLALNISSLSSEILALKRSTVSLSFLSLFLFLFLFGGKS</sequence>
<protein>
    <submittedName>
        <fullName evidence="2">Uncharacterized protein</fullName>
    </submittedName>
</protein>
<feature type="transmembrane region" description="Helical" evidence="1">
    <location>
        <begin position="52"/>
        <end position="70"/>
    </location>
</feature>
<evidence type="ECO:0000256" key="1">
    <source>
        <dbReference type="SAM" id="Phobius"/>
    </source>
</evidence>
<name>A0A2J6QVT8_HYAVF</name>
<evidence type="ECO:0000313" key="3">
    <source>
        <dbReference type="Proteomes" id="UP000235786"/>
    </source>
</evidence>
<keyword evidence="1" id="KW-0472">Membrane</keyword>
<gene>
    <name evidence="2" type="ORF">L207DRAFT_226170</name>
</gene>
<reference evidence="2 3" key="1">
    <citation type="submission" date="2016-04" db="EMBL/GenBank/DDBJ databases">
        <title>A degradative enzymes factory behind the ericoid mycorrhizal symbiosis.</title>
        <authorList>
            <consortium name="DOE Joint Genome Institute"/>
            <person name="Martino E."/>
            <person name="Morin E."/>
            <person name="Grelet G."/>
            <person name="Kuo A."/>
            <person name="Kohler A."/>
            <person name="Daghino S."/>
            <person name="Barry K."/>
            <person name="Choi C."/>
            <person name="Cichocki N."/>
            <person name="Clum A."/>
            <person name="Copeland A."/>
            <person name="Hainaut M."/>
            <person name="Haridas S."/>
            <person name="Labutti K."/>
            <person name="Lindquist E."/>
            <person name="Lipzen A."/>
            <person name="Khouja H.-R."/>
            <person name="Murat C."/>
            <person name="Ohm R."/>
            <person name="Olson A."/>
            <person name="Spatafora J."/>
            <person name="Veneault-Fourrey C."/>
            <person name="Henrissat B."/>
            <person name="Grigoriev I."/>
            <person name="Martin F."/>
            <person name="Perotto S."/>
        </authorList>
    </citation>
    <scope>NUCLEOTIDE SEQUENCE [LARGE SCALE GENOMIC DNA]</scope>
    <source>
        <strain evidence="2 3">F</strain>
    </source>
</reference>
<keyword evidence="3" id="KW-1185">Reference proteome</keyword>